<dbReference type="InterPro" id="IPR050343">
    <property type="entry name" value="RsuA_PseudoU_synthase"/>
</dbReference>
<dbReference type="Gene3D" id="3.10.290.10">
    <property type="entry name" value="RNA-binding S4 domain"/>
    <property type="match status" value="1"/>
</dbReference>
<evidence type="ECO:0000313" key="13">
    <source>
        <dbReference type="EMBL" id="KWS03310.1"/>
    </source>
</evidence>
<keyword evidence="11" id="KW-0694">RNA-binding</keyword>
<name>A0A108U685_9GAMM</name>
<dbReference type="CDD" id="cd02555">
    <property type="entry name" value="PSSA_1"/>
    <property type="match status" value="1"/>
</dbReference>
<organism evidence="13 14">
    <name type="scientific">Lysobacter capsici AZ78</name>
    <dbReference type="NCBI Taxonomy" id="1444315"/>
    <lineage>
        <taxon>Bacteria</taxon>
        <taxon>Pseudomonadati</taxon>
        <taxon>Pseudomonadota</taxon>
        <taxon>Gammaproteobacteria</taxon>
        <taxon>Lysobacterales</taxon>
        <taxon>Lysobacteraceae</taxon>
        <taxon>Lysobacter</taxon>
    </lineage>
</organism>
<comment type="catalytic activity">
    <reaction evidence="3">
        <text>uridine(2604) in 23S rRNA = pseudouridine(2604) in 23S rRNA</text>
        <dbReference type="Rhea" id="RHEA:38875"/>
        <dbReference type="Rhea" id="RHEA-COMP:10093"/>
        <dbReference type="Rhea" id="RHEA-COMP:10094"/>
        <dbReference type="ChEBI" id="CHEBI:65314"/>
        <dbReference type="ChEBI" id="CHEBI:65315"/>
        <dbReference type="EC" id="5.4.99.21"/>
    </reaction>
</comment>
<sequence>MSEPVRLDKCLAELIGCSRAQAQQYIEGGWVRVDGKVVEEPQAPIVAQRVELAPDARAEPAEPATMLLHKPAGMPLNDSARLVVPVNHTQGDVSEVRLLKRHFQHLAPLMALDADASGLVVLTQDPRVRRRLNEDYAQLEQEFVVEISGQLAPYGLKKLAHGLSYRGRPLPPCKVSWQNETRLRFAVKNVQPGQLRHVCAEVGLEVISTRRLRIGRIALSKMPVGEWRYLPVGERF</sequence>
<dbReference type="GO" id="GO:0003723">
    <property type="term" value="F:RNA binding"/>
    <property type="evidence" value="ECO:0007669"/>
    <property type="project" value="UniProtKB-KW"/>
</dbReference>
<dbReference type="GO" id="GO:0016829">
    <property type="term" value="F:lyase activity"/>
    <property type="evidence" value="ECO:0007669"/>
    <property type="project" value="UniProtKB-KW"/>
</dbReference>
<keyword evidence="14" id="KW-1185">Reference proteome</keyword>
<dbReference type="EC" id="5.4.99.21" evidence="4"/>
<evidence type="ECO:0000256" key="11">
    <source>
        <dbReference type="PROSITE-ProRule" id="PRU00182"/>
    </source>
</evidence>
<dbReference type="GO" id="GO:0000455">
    <property type="term" value="P:enzyme-directed rRNA pseudouridine synthesis"/>
    <property type="evidence" value="ECO:0007669"/>
    <property type="project" value="UniProtKB-ARBA"/>
</dbReference>
<dbReference type="CDD" id="cd00165">
    <property type="entry name" value="S4"/>
    <property type="match status" value="1"/>
</dbReference>
<keyword evidence="13" id="KW-0456">Lyase</keyword>
<dbReference type="Gene3D" id="3.30.2350.10">
    <property type="entry name" value="Pseudouridine synthase"/>
    <property type="match status" value="1"/>
</dbReference>
<evidence type="ECO:0000256" key="5">
    <source>
        <dbReference type="ARBA" id="ARBA00039989"/>
    </source>
</evidence>
<evidence type="ECO:0000256" key="9">
    <source>
        <dbReference type="ARBA" id="ARBA00042890"/>
    </source>
</evidence>
<dbReference type="Pfam" id="PF01479">
    <property type="entry name" value="S4"/>
    <property type="match status" value="1"/>
</dbReference>
<evidence type="ECO:0000256" key="10">
    <source>
        <dbReference type="ARBA" id="ARBA00043147"/>
    </source>
</evidence>
<dbReference type="InterPro" id="IPR002942">
    <property type="entry name" value="S4_RNA-bd"/>
</dbReference>
<comment type="caution">
    <text evidence="13">The sequence shown here is derived from an EMBL/GenBank/DDBJ whole genome shotgun (WGS) entry which is preliminary data.</text>
</comment>
<dbReference type="Proteomes" id="UP000023435">
    <property type="component" value="Unassembled WGS sequence"/>
</dbReference>
<keyword evidence="1" id="KW-0413">Isomerase</keyword>
<gene>
    <name evidence="13" type="ORF">AZ78_0856</name>
</gene>
<dbReference type="GO" id="GO:0160138">
    <property type="term" value="F:23S rRNA pseudouridine(2604) synthase activity"/>
    <property type="evidence" value="ECO:0007669"/>
    <property type="project" value="UniProtKB-EC"/>
</dbReference>
<dbReference type="RefSeq" id="WP_036103234.1">
    <property type="nucleotide sequence ID" value="NZ_JAJA02000001.1"/>
</dbReference>
<dbReference type="EMBL" id="JAJA02000001">
    <property type="protein sequence ID" value="KWS03310.1"/>
    <property type="molecule type" value="Genomic_DNA"/>
</dbReference>
<evidence type="ECO:0000256" key="8">
    <source>
        <dbReference type="ARBA" id="ARBA00042843"/>
    </source>
</evidence>
<protein>
    <recommendedName>
        <fullName evidence="5">Dual-specificity RNA pseudouridine synthase RluF</fullName>
        <ecNumber evidence="4">5.4.99.21</ecNumber>
    </recommendedName>
    <alternativeName>
        <fullName evidence="7">23S rRNA pseudouridine(2604) synthase</fullName>
    </alternativeName>
    <alternativeName>
        <fullName evidence="9">Ribosomal large subunit pseudouridine synthase F</fullName>
    </alternativeName>
    <alternativeName>
        <fullName evidence="8">rRNA pseudouridylate synthase F</fullName>
    </alternativeName>
    <alternativeName>
        <fullName evidence="10">rRNA-uridine isomerase F</fullName>
    </alternativeName>
    <alternativeName>
        <fullName evidence="6">tRNA(Tyr) pseudouridine(35) synthase</fullName>
    </alternativeName>
</protein>
<dbReference type="AlphaFoldDB" id="A0A108U685"/>
<evidence type="ECO:0000256" key="4">
    <source>
        <dbReference type="ARBA" id="ARBA00038922"/>
    </source>
</evidence>
<dbReference type="SMART" id="SM00363">
    <property type="entry name" value="S4"/>
    <property type="match status" value="1"/>
</dbReference>
<dbReference type="InterPro" id="IPR036986">
    <property type="entry name" value="S4_RNA-bd_sf"/>
</dbReference>
<proteinExistence type="predicted"/>
<comment type="catalytic activity">
    <reaction evidence="2">
        <text>uridine(35) in tRNA(Tyr) = pseudouridine(35) in tRNA(Tyr)</text>
        <dbReference type="Rhea" id="RHEA:60556"/>
        <dbReference type="Rhea" id="RHEA-COMP:15607"/>
        <dbReference type="Rhea" id="RHEA-COMP:15608"/>
        <dbReference type="ChEBI" id="CHEBI:65314"/>
        <dbReference type="ChEBI" id="CHEBI:65315"/>
    </reaction>
</comment>
<dbReference type="PANTHER" id="PTHR47683:SF2">
    <property type="entry name" value="RNA-BINDING S4 DOMAIN-CONTAINING PROTEIN"/>
    <property type="match status" value="1"/>
</dbReference>
<evidence type="ECO:0000256" key="7">
    <source>
        <dbReference type="ARBA" id="ARBA00041697"/>
    </source>
</evidence>
<evidence type="ECO:0000259" key="12">
    <source>
        <dbReference type="SMART" id="SM00363"/>
    </source>
</evidence>
<dbReference type="SUPFAM" id="SSF55120">
    <property type="entry name" value="Pseudouridine synthase"/>
    <property type="match status" value="1"/>
</dbReference>
<evidence type="ECO:0000313" key="14">
    <source>
        <dbReference type="Proteomes" id="UP000023435"/>
    </source>
</evidence>
<dbReference type="InterPro" id="IPR006145">
    <property type="entry name" value="PsdUridine_synth_RsuA/RluA"/>
</dbReference>
<accession>A0A108U685</accession>
<dbReference type="PANTHER" id="PTHR47683">
    <property type="entry name" value="PSEUDOURIDINE SYNTHASE FAMILY PROTEIN-RELATED"/>
    <property type="match status" value="1"/>
</dbReference>
<dbReference type="Pfam" id="PF00849">
    <property type="entry name" value="PseudoU_synth_2"/>
    <property type="match status" value="1"/>
</dbReference>
<dbReference type="PROSITE" id="PS50889">
    <property type="entry name" value="S4"/>
    <property type="match status" value="1"/>
</dbReference>
<dbReference type="InterPro" id="IPR020103">
    <property type="entry name" value="PsdUridine_synth_cat_dom_sf"/>
</dbReference>
<evidence type="ECO:0000256" key="6">
    <source>
        <dbReference type="ARBA" id="ARBA00041420"/>
    </source>
</evidence>
<reference evidence="13 14" key="1">
    <citation type="journal article" date="2014" name="Genome Announc.">
        <title>Draft Genome Sequence of Lysobacter capsici AZ78, a Bacterium Antagonistic to Plant-Pathogenic Oomycetes.</title>
        <authorList>
            <person name="Puopolo G."/>
            <person name="Sonego P."/>
            <person name="Engelen K."/>
            <person name="Pertot I."/>
        </authorList>
    </citation>
    <scope>NUCLEOTIDE SEQUENCE [LARGE SCALE GENOMIC DNA]</scope>
    <source>
        <strain evidence="13 14">AZ78</strain>
    </source>
</reference>
<evidence type="ECO:0000256" key="3">
    <source>
        <dbReference type="ARBA" id="ARBA00036535"/>
    </source>
</evidence>
<evidence type="ECO:0000256" key="2">
    <source>
        <dbReference type="ARBA" id="ARBA00036390"/>
    </source>
</evidence>
<evidence type="ECO:0000256" key="1">
    <source>
        <dbReference type="ARBA" id="ARBA00023235"/>
    </source>
</evidence>
<feature type="domain" description="RNA-binding S4" evidence="12">
    <location>
        <begin position="5"/>
        <end position="63"/>
    </location>
</feature>
<dbReference type="OrthoDB" id="9807213at2"/>
<dbReference type="SUPFAM" id="SSF55174">
    <property type="entry name" value="Alpha-L RNA-binding motif"/>
    <property type="match status" value="1"/>
</dbReference>